<feature type="region of interest" description="Disordered" evidence="1">
    <location>
        <begin position="62"/>
        <end position="106"/>
    </location>
</feature>
<name>A0A1X0QY41_RHIZD</name>
<dbReference type="VEuPathDB" id="FungiDB:BCV72DRAFT_307116"/>
<proteinExistence type="predicted"/>
<dbReference type="AlphaFoldDB" id="A0A1X0QY41"/>
<protein>
    <submittedName>
        <fullName evidence="2">Uncharacterized protein</fullName>
    </submittedName>
</protein>
<evidence type="ECO:0000256" key="1">
    <source>
        <dbReference type="SAM" id="MobiDB-lite"/>
    </source>
</evidence>
<gene>
    <name evidence="2" type="ORF">BCV72DRAFT_307116</name>
</gene>
<feature type="compositionally biased region" description="Polar residues" evidence="1">
    <location>
        <begin position="519"/>
        <end position="541"/>
    </location>
</feature>
<reference evidence="2" key="1">
    <citation type="journal article" date="2016" name="Proc. Natl. Acad. Sci. U.S.A.">
        <title>Lipid metabolic changes in an early divergent fungus govern the establishment of a mutualistic symbiosis with endobacteria.</title>
        <authorList>
            <person name="Lastovetsky O.A."/>
            <person name="Gaspar M.L."/>
            <person name="Mondo S.J."/>
            <person name="LaButti K.M."/>
            <person name="Sandor L."/>
            <person name="Grigoriev I.V."/>
            <person name="Henry S.A."/>
            <person name="Pawlowska T.E."/>
        </authorList>
    </citation>
    <scope>NUCLEOTIDE SEQUENCE [LARGE SCALE GENOMIC DNA]</scope>
    <source>
        <strain evidence="2">ATCC 52814</strain>
    </source>
</reference>
<dbReference type="EMBL" id="KV921965">
    <property type="protein sequence ID" value="ORE04655.1"/>
    <property type="molecule type" value="Genomic_DNA"/>
</dbReference>
<sequence>MSNNNYNRSIHDPSLNHPLLSVRRTAWTKTEPRQYQASSSRSYIDNLLRLWPCRPQVSASGFRESLRERRAVPRQEPTRPEKDHPLTNSFHPPWLTSKLSSSNAEEDTPNLTVDEIKRTVKRLMRGFHCKVPYAYHHRLTHASLSRPTELVRQIPVPAIKYLKKESWPVYNKYIGPPLDCTVFKRRLHIAAESAYVVPVSERQPIANTSSHPRQAREIVSEAKRRYQPQVINRHQQQEQSGCPTPVLEPHRPTANTFSTLSLPTRPVRPAFFSSFGDLKLPGRSKAIKPSSSTAAAHYQPISFNNSIHPLATSGVFTKRKFDAVAPSAMNANKKLKAVHQVSQLMTTFQLAKKPKAVATSSEVGPYTAAPQATVIDAFDASDTTATTSTDADGAQGNAFSVLFVQEPILWVNSKNLLCDVRSNQSLNTTLTNISFHFNLDPVKVTKVAVKQRMVLSFLKGKEVLGFFPRRPRFSSHDVPSIPKLAAQFPSIPSTSKGKGKEVPLHRLSSSTMNKLPASNPASEASAITSAVSNRSTATNSKASMHEVDDVAPEESEIINPSPPHIFQQACSKHDNKPSYFKPNEAHDNESLTGSMSKGIPTNPTAASTKRVLSVTAPNANTMYYNLAHTYKQRGGSEQDDLIFVLSHLHAFCNYIVSYYYKKKQNTDVAPSELVAAWKSLLPLGDMLLAKLKAQEQYLLYGICLHLMPMVRFRVFNKMQAPSVSDDLLEEYEQAMAMNTSSEKYFNYRVMASKLPSTFKQVCVDDNLLSGVTIGGEAGVQVAPMFPFHLSASLLRGAICTKCILSEFVSSMKLDFTLIDDTDGYM</sequence>
<evidence type="ECO:0000313" key="2">
    <source>
        <dbReference type="EMBL" id="ORE04655.1"/>
    </source>
</evidence>
<dbReference type="OrthoDB" id="2275777at2759"/>
<dbReference type="Proteomes" id="UP000242414">
    <property type="component" value="Unassembled WGS sequence"/>
</dbReference>
<accession>A0A1X0QY41</accession>
<feature type="region of interest" description="Disordered" evidence="1">
    <location>
        <begin position="511"/>
        <end position="541"/>
    </location>
</feature>
<organism evidence="2">
    <name type="scientific">Rhizopus microsporus var. microsporus</name>
    <dbReference type="NCBI Taxonomy" id="86635"/>
    <lineage>
        <taxon>Eukaryota</taxon>
        <taxon>Fungi</taxon>
        <taxon>Fungi incertae sedis</taxon>
        <taxon>Mucoromycota</taxon>
        <taxon>Mucoromycotina</taxon>
        <taxon>Mucoromycetes</taxon>
        <taxon>Mucorales</taxon>
        <taxon>Mucorineae</taxon>
        <taxon>Rhizopodaceae</taxon>
        <taxon>Rhizopus</taxon>
    </lineage>
</organism>
<feature type="compositionally biased region" description="Basic and acidic residues" evidence="1">
    <location>
        <begin position="64"/>
        <end position="85"/>
    </location>
</feature>